<evidence type="ECO:0000313" key="1">
    <source>
        <dbReference type="EMBL" id="MBM9911894.1"/>
    </source>
</evidence>
<proteinExistence type="predicted"/>
<dbReference type="EMBL" id="JAFFTB010000030">
    <property type="protein sequence ID" value="MBM9939869.1"/>
    <property type="molecule type" value="Genomic_DNA"/>
</dbReference>
<protein>
    <submittedName>
        <fullName evidence="1">Uncharacterized protein</fullName>
    </submittedName>
</protein>
<dbReference type="Proteomes" id="UP000784064">
    <property type="component" value="Unassembled WGS sequence"/>
</dbReference>
<dbReference type="AlphaFoldDB" id="A0AAW4GC94"/>
<name>A0AAW4GC94_9GAMM</name>
<organism evidence="1 4">
    <name type="scientific">Stenotrophomonas lactitubi</name>
    <dbReference type="NCBI Taxonomy" id="2045214"/>
    <lineage>
        <taxon>Bacteria</taxon>
        <taxon>Pseudomonadati</taxon>
        <taxon>Pseudomonadota</taxon>
        <taxon>Gammaproteobacteria</taxon>
        <taxon>Lysobacterales</taxon>
        <taxon>Lysobacteraceae</taxon>
        <taxon>Stenotrophomonas</taxon>
    </lineage>
</organism>
<evidence type="ECO:0000313" key="2">
    <source>
        <dbReference type="EMBL" id="MBM9939869.1"/>
    </source>
</evidence>
<comment type="caution">
    <text evidence="1">The sequence shown here is derived from an EMBL/GenBank/DDBJ whole genome shotgun (WGS) entry which is preliminary data.</text>
</comment>
<keyword evidence="3" id="KW-1185">Reference proteome</keyword>
<gene>
    <name evidence="1" type="ORF">JJW18_00225</name>
    <name evidence="2" type="ORF">JJW19_17185</name>
</gene>
<reference evidence="3" key="1">
    <citation type="submission" date="2021-01" db="EMBL/GenBank/DDBJ databases">
        <title>Stenotrophomonas maltophilia.</title>
        <authorList>
            <person name="Yu Y."/>
        </authorList>
    </citation>
    <scope>NUCLEOTIDE SEQUENCE [LARGE SCALE GENOMIC DNA]</scope>
    <source>
        <strain evidence="3">As-6</strain>
    </source>
</reference>
<evidence type="ECO:0000313" key="3">
    <source>
        <dbReference type="Proteomes" id="UP000749453"/>
    </source>
</evidence>
<reference evidence="1" key="2">
    <citation type="submission" date="2021-01" db="EMBL/GenBank/DDBJ databases">
        <authorList>
            <person name="Yu Y."/>
        </authorList>
    </citation>
    <scope>NUCLEOTIDE SEQUENCE</scope>
    <source>
        <strain evidence="1">As-5</strain>
        <strain evidence="2">As-6</strain>
    </source>
</reference>
<sequence length="99" mass="11312">MSKHALHDACYLAVLASDIADATVRSEVELFAYERRDENGHPMFDTRQGASSPADLQRVNNAIAYIERRGTAAFPWDMKRRIDAPTLVQFFDKEHSDER</sequence>
<dbReference type="RefSeq" id="WP_205404375.1">
    <property type="nucleotide sequence ID" value="NZ_JAFFTA010000001.1"/>
</dbReference>
<accession>A0AAW4GC94</accession>
<evidence type="ECO:0000313" key="4">
    <source>
        <dbReference type="Proteomes" id="UP000784064"/>
    </source>
</evidence>
<dbReference type="Proteomes" id="UP000749453">
    <property type="component" value="Unassembled WGS sequence"/>
</dbReference>
<dbReference type="EMBL" id="JAFFTA010000001">
    <property type="protein sequence ID" value="MBM9911894.1"/>
    <property type="molecule type" value="Genomic_DNA"/>
</dbReference>